<evidence type="ECO:0000313" key="2">
    <source>
        <dbReference type="EMBL" id="ALS04832.1"/>
    </source>
</evidence>
<evidence type="ECO:0000256" key="1">
    <source>
        <dbReference type="SAM" id="MobiDB-lite"/>
    </source>
</evidence>
<dbReference type="EMBL" id="KT754998">
    <property type="protein sequence ID" value="ALS04832.1"/>
    <property type="molecule type" value="mRNA"/>
</dbReference>
<protein>
    <submittedName>
        <fullName evidence="2">Uncharacterized protein</fullName>
    </submittedName>
</protein>
<name>A0A0U2T852_9MAXI</name>
<reference evidence="2" key="1">
    <citation type="journal article" date="2015" name="Sci. Rep.">
        <title>Spliced leader RNA trans-splicing discovered in copepods.</title>
        <authorList>
            <person name="Yang F."/>
            <person name="Xu D."/>
            <person name="Zhuang Y."/>
            <person name="Yi X."/>
            <person name="Huang Y."/>
            <person name="Chen H."/>
            <person name="Lin S."/>
            <person name="Campbell D.A."/>
            <person name="Sturm N.R."/>
            <person name="Liu G."/>
            <person name="Zhang H."/>
        </authorList>
    </citation>
    <scope>NUCLEOTIDE SEQUENCE</scope>
</reference>
<feature type="region of interest" description="Disordered" evidence="1">
    <location>
        <begin position="1"/>
        <end position="25"/>
    </location>
</feature>
<proteinExistence type="evidence at transcript level"/>
<sequence length="70" mass="7626">MAEDDISDREVDTSLNPNGEAEQGCACPESQCACPANPQGTNLVPIWLVLISLLLTKLWQSACDFMCIRV</sequence>
<dbReference type="AlphaFoldDB" id="A0A0U2T852"/>
<accession>A0A0U2T852</accession>
<organism evidence="2">
    <name type="scientific">Pseudodiaptomus poplesia</name>
    <dbReference type="NCBI Taxonomy" id="213370"/>
    <lineage>
        <taxon>Eukaryota</taxon>
        <taxon>Metazoa</taxon>
        <taxon>Ecdysozoa</taxon>
        <taxon>Arthropoda</taxon>
        <taxon>Crustacea</taxon>
        <taxon>Multicrustacea</taxon>
        <taxon>Hexanauplia</taxon>
        <taxon>Copepoda</taxon>
        <taxon>Calanoida</taxon>
        <taxon>Pseudodiaptomidae</taxon>
        <taxon>Pseudodiaptomus</taxon>
    </lineage>
</organism>